<evidence type="ECO:0000313" key="2">
    <source>
        <dbReference type="Proteomes" id="UP001152622"/>
    </source>
</evidence>
<accession>A0A9Q1EE44</accession>
<keyword evidence="2" id="KW-1185">Reference proteome</keyword>
<dbReference type="EMBL" id="JAINUF010000019">
    <property type="protein sequence ID" value="KAJ8337115.1"/>
    <property type="molecule type" value="Genomic_DNA"/>
</dbReference>
<dbReference type="Proteomes" id="UP001152622">
    <property type="component" value="Chromosome 19"/>
</dbReference>
<organism evidence="1 2">
    <name type="scientific">Synaphobranchus kaupii</name>
    <name type="common">Kaup's arrowtooth eel</name>
    <dbReference type="NCBI Taxonomy" id="118154"/>
    <lineage>
        <taxon>Eukaryota</taxon>
        <taxon>Metazoa</taxon>
        <taxon>Chordata</taxon>
        <taxon>Craniata</taxon>
        <taxon>Vertebrata</taxon>
        <taxon>Euteleostomi</taxon>
        <taxon>Actinopterygii</taxon>
        <taxon>Neopterygii</taxon>
        <taxon>Teleostei</taxon>
        <taxon>Anguilliformes</taxon>
        <taxon>Synaphobranchidae</taxon>
        <taxon>Synaphobranchus</taxon>
    </lineage>
</organism>
<dbReference type="AlphaFoldDB" id="A0A9Q1EE44"/>
<comment type="caution">
    <text evidence="1">The sequence shown here is derived from an EMBL/GenBank/DDBJ whole genome shotgun (WGS) entry which is preliminary data.</text>
</comment>
<reference evidence="1" key="1">
    <citation type="journal article" date="2023" name="Science">
        <title>Genome structures resolve the early diversification of teleost fishes.</title>
        <authorList>
            <person name="Parey E."/>
            <person name="Louis A."/>
            <person name="Montfort J."/>
            <person name="Bouchez O."/>
            <person name="Roques C."/>
            <person name="Iampietro C."/>
            <person name="Lluch J."/>
            <person name="Castinel A."/>
            <person name="Donnadieu C."/>
            <person name="Desvignes T."/>
            <person name="Floi Bucao C."/>
            <person name="Jouanno E."/>
            <person name="Wen M."/>
            <person name="Mejri S."/>
            <person name="Dirks R."/>
            <person name="Jansen H."/>
            <person name="Henkel C."/>
            <person name="Chen W.J."/>
            <person name="Zahm M."/>
            <person name="Cabau C."/>
            <person name="Klopp C."/>
            <person name="Thompson A.W."/>
            <person name="Robinson-Rechavi M."/>
            <person name="Braasch I."/>
            <person name="Lecointre G."/>
            <person name="Bobe J."/>
            <person name="Postlethwait J.H."/>
            <person name="Berthelot C."/>
            <person name="Roest Crollius H."/>
            <person name="Guiguen Y."/>
        </authorList>
    </citation>
    <scope>NUCLEOTIDE SEQUENCE</scope>
    <source>
        <strain evidence="1">WJC10195</strain>
    </source>
</reference>
<evidence type="ECO:0000313" key="1">
    <source>
        <dbReference type="EMBL" id="KAJ8337115.1"/>
    </source>
</evidence>
<name>A0A9Q1EE44_SYNKA</name>
<sequence length="91" mass="10545">MQAIIRWHKFNGRVTPPEPLDRNLYRHDAINSSAFFFNLSYKHKDAWECLWAKWRIARVYTSCGRLSPFTVSSARSRLSLARFPGAKAAVC</sequence>
<proteinExistence type="predicted"/>
<gene>
    <name evidence="1" type="ORF">SKAU_G00383350</name>
</gene>
<protein>
    <submittedName>
        <fullName evidence="1">Uncharacterized protein</fullName>
    </submittedName>
</protein>